<feature type="compositionally biased region" description="Polar residues" evidence="1">
    <location>
        <begin position="468"/>
        <end position="494"/>
    </location>
</feature>
<evidence type="ECO:0000313" key="5">
    <source>
        <dbReference type="Proteomes" id="UP001164746"/>
    </source>
</evidence>
<feature type="region of interest" description="Disordered" evidence="1">
    <location>
        <begin position="299"/>
        <end position="331"/>
    </location>
</feature>
<protein>
    <submittedName>
        <fullName evidence="3">Uncharacterized protein</fullName>
    </submittedName>
</protein>
<feature type="compositionally biased region" description="Basic and acidic residues" evidence="1">
    <location>
        <begin position="439"/>
        <end position="466"/>
    </location>
</feature>
<organism evidence="3 5">
    <name type="scientific">Mya arenaria</name>
    <name type="common">Soft-shell clam</name>
    <dbReference type="NCBI Taxonomy" id="6604"/>
    <lineage>
        <taxon>Eukaryota</taxon>
        <taxon>Metazoa</taxon>
        <taxon>Spiralia</taxon>
        <taxon>Lophotrochozoa</taxon>
        <taxon>Mollusca</taxon>
        <taxon>Bivalvia</taxon>
        <taxon>Autobranchia</taxon>
        <taxon>Heteroconchia</taxon>
        <taxon>Euheterodonta</taxon>
        <taxon>Imparidentia</taxon>
        <taxon>Neoheterodontei</taxon>
        <taxon>Myida</taxon>
        <taxon>Myoidea</taxon>
        <taxon>Myidae</taxon>
        <taxon>Mya</taxon>
    </lineage>
</organism>
<dbReference type="Proteomes" id="UP001164746">
    <property type="component" value="Chromosome 11"/>
</dbReference>
<gene>
    <name evidence="3" type="ORF">MAR_000047</name>
    <name evidence="4" type="ORF">MAR_000183</name>
</gene>
<dbReference type="EMBL" id="CP111022">
    <property type="protein sequence ID" value="WAR18345.1"/>
    <property type="molecule type" value="Genomic_DNA"/>
</dbReference>
<keyword evidence="2" id="KW-0812">Transmembrane</keyword>
<sequence>MELCFDSLDCAPCPPVFIEGAYEILVATATAANFTAYEVDVIRAKCDIDIPTTTTTTMPTTTTTETSTVPPTTATSTESTSEYTSPTLTTTSSTEWPFTSYNSTDADVDNTTYISTTVFQGTPSSNTHIPTTLFSMYVTPINGTSDNATSGNVSTDEAAGGVQTQGRFELCNDVCVMGVVTGALCLAVIMCAVLAIALKRGVVTRKRSRERGRSRRRFPDVQNTKLYDSVDVDESMSSKRSSGSSFIRRSTDFSRLPVMFDNPAYRRSIELRPVSPHCNWYDPDAANYEYSITNANLVTRKPTSPKGRSLSTSRIFDKRLSGNPNDLKSSRASLREYVPKILKPDSSDNEISNYIPKSAKVNIQNGVIPNSKQPRSSSQRSLPRTPMEDHPVNFNADPRSTFRQTYRSKSFDPDFNLQTERPDINYYTLNNRRSTTKHINRDINHDSPGGKDKNLKTRSQRDKEHSGYVQQIPRSYSVARSSQLPSSPVSATPQAYTDREIVSSNLHREPFVVLTRAPNGNIARAYTSPRKPPRDRSPSVEDRRTNQFAMSYRPAHRDDVFMFQTKL</sequence>
<reference evidence="3" key="1">
    <citation type="submission" date="2022-11" db="EMBL/GenBank/DDBJ databases">
        <title>Centuries of genome instability and evolution in soft-shell clam transmissible cancer (bioRxiv).</title>
        <authorList>
            <person name="Hart S.F.M."/>
            <person name="Yonemitsu M.A."/>
            <person name="Giersch R.M."/>
            <person name="Beal B.F."/>
            <person name="Arriagada G."/>
            <person name="Davis B.W."/>
            <person name="Ostrander E.A."/>
            <person name="Goff S.P."/>
            <person name="Metzger M.J."/>
        </authorList>
    </citation>
    <scope>NUCLEOTIDE SEQUENCE</scope>
    <source>
        <strain evidence="3">MELC-2E11</strain>
        <tissue evidence="3">Siphon/mantle</tissue>
    </source>
</reference>
<feature type="transmembrane region" description="Helical" evidence="2">
    <location>
        <begin position="176"/>
        <end position="198"/>
    </location>
</feature>
<dbReference type="EMBL" id="CP111022">
    <property type="protein sequence ID" value="WAR18209.1"/>
    <property type="molecule type" value="Genomic_DNA"/>
</dbReference>
<feature type="compositionally biased region" description="Basic and acidic residues" evidence="1">
    <location>
        <begin position="532"/>
        <end position="543"/>
    </location>
</feature>
<keyword evidence="5" id="KW-1185">Reference proteome</keyword>
<keyword evidence="2" id="KW-0472">Membrane</keyword>
<feature type="region of interest" description="Disordered" evidence="1">
    <location>
        <begin position="362"/>
        <end position="494"/>
    </location>
</feature>
<keyword evidence="2" id="KW-1133">Transmembrane helix</keyword>
<feature type="region of interest" description="Disordered" evidence="1">
    <location>
        <begin position="54"/>
        <end position="91"/>
    </location>
</feature>
<feature type="compositionally biased region" description="Low complexity" evidence="1">
    <location>
        <begin position="369"/>
        <end position="384"/>
    </location>
</feature>
<accession>A0ABY7FA30</accession>
<name>A0ABY7FA30_MYAAR</name>
<proteinExistence type="predicted"/>
<evidence type="ECO:0000256" key="2">
    <source>
        <dbReference type="SAM" id="Phobius"/>
    </source>
</evidence>
<feature type="compositionally biased region" description="Polar residues" evidence="1">
    <location>
        <begin position="322"/>
        <end position="331"/>
    </location>
</feature>
<evidence type="ECO:0000313" key="3">
    <source>
        <dbReference type="EMBL" id="WAR18209.1"/>
    </source>
</evidence>
<evidence type="ECO:0000313" key="4">
    <source>
        <dbReference type="EMBL" id="WAR18345.1"/>
    </source>
</evidence>
<feature type="region of interest" description="Disordered" evidence="1">
    <location>
        <begin position="522"/>
        <end position="543"/>
    </location>
</feature>
<evidence type="ECO:0000256" key="1">
    <source>
        <dbReference type="SAM" id="MobiDB-lite"/>
    </source>
</evidence>